<comment type="subcellular location">
    <subcellularLocation>
        <location evidence="7">Cell membrane</location>
        <topology evidence="7">Multi-pass membrane protein</topology>
    </subcellularLocation>
</comment>
<keyword evidence="5 7" id="KW-1133">Transmembrane helix</keyword>
<dbReference type="UniPathway" id="UPA00664"/>
<feature type="transmembrane region" description="Helical" evidence="7">
    <location>
        <begin position="137"/>
        <end position="156"/>
    </location>
</feature>
<feature type="binding site" evidence="7">
    <location>
        <position position="157"/>
    </location>
    <ligand>
        <name>a 1,2-diacyl-sn-glycero-3-phospho-(1'-sn-glycerol)</name>
        <dbReference type="ChEBI" id="CHEBI:64716"/>
    </ligand>
</feature>
<evidence type="ECO:0000313" key="8">
    <source>
        <dbReference type="EMBL" id="RDU72706.1"/>
    </source>
</evidence>
<dbReference type="EMBL" id="NXLW01000005">
    <property type="protein sequence ID" value="RDU72706.1"/>
    <property type="molecule type" value="Genomic_DNA"/>
</dbReference>
<comment type="function">
    <text evidence="7">Catalyzes the transfer of the diacylglyceryl group from phosphatidylglycerol to the sulfhydryl group of the N-terminal cysteine of a prolipoprotein, the first step in the formation of mature lipoproteins.</text>
</comment>
<dbReference type="Proteomes" id="UP000256424">
    <property type="component" value="Unassembled WGS sequence"/>
</dbReference>
<proteinExistence type="inferred from homology"/>
<accession>A0A3D8J6F8</accession>
<evidence type="ECO:0000256" key="5">
    <source>
        <dbReference type="ARBA" id="ARBA00022989"/>
    </source>
</evidence>
<dbReference type="AlphaFoldDB" id="A0A3D8J6F8"/>
<feature type="transmembrane region" description="Helical" evidence="7">
    <location>
        <begin position="218"/>
        <end position="235"/>
    </location>
</feature>
<reference evidence="8 9" key="1">
    <citation type="submission" date="2018-04" db="EMBL/GenBank/DDBJ databases">
        <title>Novel Campyloabacter and Helicobacter Species and Strains.</title>
        <authorList>
            <person name="Mannion A.J."/>
            <person name="Shen Z."/>
            <person name="Fox J.G."/>
        </authorList>
    </citation>
    <scope>NUCLEOTIDE SEQUENCE [LARGE SCALE GENOMIC DNA]</scope>
    <source>
        <strain evidence="8 9">MIT 97-5075</strain>
    </source>
</reference>
<gene>
    <name evidence="7" type="primary">lgt</name>
    <name evidence="8" type="ORF">CQA66_03655</name>
</gene>
<comment type="similarity">
    <text evidence="1 7">Belongs to the Lgt family.</text>
</comment>
<comment type="caution">
    <text evidence="8">The sequence shown here is derived from an EMBL/GenBank/DDBJ whole genome shotgun (WGS) entry which is preliminary data.</text>
</comment>
<dbReference type="PROSITE" id="PS01311">
    <property type="entry name" value="LGT"/>
    <property type="match status" value="1"/>
</dbReference>
<dbReference type="RefSeq" id="WP_104762452.1">
    <property type="nucleotide sequence ID" value="NZ_FZPM01000004.1"/>
</dbReference>
<evidence type="ECO:0000256" key="7">
    <source>
        <dbReference type="HAMAP-Rule" id="MF_01147"/>
    </source>
</evidence>
<evidence type="ECO:0000256" key="1">
    <source>
        <dbReference type="ARBA" id="ARBA00007150"/>
    </source>
</evidence>
<evidence type="ECO:0000256" key="6">
    <source>
        <dbReference type="ARBA" id="ARBA00023136"/>
    </source>
</evidence>
<dbReference type="NCBIfam" id="TIGR00544">
    <property type="entry name" value="lgt"/>
    <property type="match status" value="1"/>
</dbReference>
<dbReference type="Pfam" id="PF01790">
    <property type="entry name" value="LGT"/>
    <property type="match status" value="1"/>
</dbReference>
<comment type="pathway">
    <text evidence="7">Protein modification; lipoprotein biosynthesis (diacylglyceryl transfer).</text>
</comment>
<sequence length="286" mass="33441">MTWNNIYSYFTPVAFELFGFSVHWYGLAYVLALLIAFILAKYFIKTNARFQYIDSNLLDSYFIWVEVGIILGARFGYLFIYTDDSIWFYITQPWQAFNPYAHGEFIGIAGMSFHGAVFGFLLASFIFCKIKKLSKPLICSLLDLAAISMPLGYVFGRLGNFLNKELYGREIEQQWLQWMGIYVDGTLRYPSQLIEAFLEGIVVFFIVRFFLYRTQTKGILMVIYAFSYAVARFIAEYFREPDSQMGYYFLHLSMGQILSVIMIIAGILLWWYILPTKNHQNNRTLQ</sequence>
<dbReference type="GO" id="GO:0005886">
    <property type="term" value="C:plasma membrane"/>
    <property type="evidence" value="ECO:0007669"/>
    <property type="project" value="UniProtKB-SubCell"/>
</dbReference>
<name>A0A3D8J6F8_9HELI</name>
<dbReference type="InterPro" id="IPR001640">
    <property type="entry name" value="Lgt"/>
</dbReference>
<keyword evidence="3 7" id="KW-0808">Transferase</keyword>
<comment type="catalytic activity">
    <reaction evidence="7">
        <text>L-cysteinyl-[prolipoprotein] + a 1,2-diacyl-sn-glycero-3-phospho-(1'-sn-glycerol) = an S-1,2-diacyl-sn-glyceryl-L-cysteinyl-[prolipoprotein] + sn-glycerol 1-phosphate + H(+)</text>
        <dbReference type="Rhea" id="RHEA:56712"/>
        <dbReference type="Rhea" id="RHEA-COMP:14679"/>
        <dbReference type="Rhea" id="RHEA-COMP:14680"/>
        <dbReference type="ChEBI" id="CHEBI:15378"/>
        <dbReference type="ChEBI" id="CHEBI:29950"/>
        <dbReference type="ChEBI" id="CHEBI:57685"/>
        <dbReference type="ChEBI" id="CHEBI:64716"/>
        <dbReference type="ChEBI" id="CHEBI:140658"/>
        <dbReference type="EC" id="2.5.1.145"/>
    </reaction>
</comment>
<keyword evidence="4 7" id="KW-0812">Transmembrane</keyword>
<dbReference type="HAMAP" id="MF_01147">
    <property type="entry name" value="Lgt"/>
    <property type="match status" value="1"/>
</dbReference>
<keyword evidence="8" id="KW-0449">Lipoprotein</keyword>
<feature type="transmembrane region" description="Helical" evidence="7">
    <location>
        <begin position="193"/>
        <end position="211"/>
    </location>
</feature>
<organism evidence="8 9">
    <name type="scientific">Helicobacter aurati</name>
    <dbReference type="NCBI Taxonomy" id="137778"/>
    <lineage>
        <taxon>Bacteria</taxon>
        <taxon>Pseudomonadati</taxon>
        <taxon>Campylobacterota</taxon>
        <taxon>Epsilonproteobacteria</taxon>
        <taxon>Campylobacterales</taxon>
        <taxon>Helicobacteraceae</taxon>
        <taxon>Helicobacter</taxon>
    </lineage>
</organism>
<dbReference type="GO" id="GO:0042158">
    <property type="term" value="P:lipoprotein biosynthetic process"/>
    <property type="evidence" value="ECO:0007669"/>
    <property type="project" value="UniProtKB-UniRule"/>
</dbReference>
<dbReference type="PANTHER" id="PTHR30589">
    <property type="entry name" value="PROLIPOPROTEIN DIACYLGLYCERYL TRANSFERASE"/>
    <property type="match status" value="1"/>
</dbReference>
<dbReference type="OrthoDB" id="871140at2"/>
<feature type="transmembrane region" description="Helical" evidence="7">
    <location>
        <begin position="61"/>
        <end position="80"/>
    </location>
</feature>
<keyword evidence="6 7" id="KW-0472">Membrane</keyword>
<protein>
    <recommendedName>
        <fullName evidence="7">Phosphatidylglycerol--prolipoprotein diacylglyceryl transferase</fullName>
        <ecNumber evidence="7">2.5.1.145</ecNumber>
    </recommendedName>
</protein>
<dbReference type="GO" id="GO:0008961">
    <property type="term" value="F:phosphatidylglycerol-prolipoprotein diacylglyceryl transferase activity"/>
    <property type="evidence" value="ECO:0007669"/>
    <property type="project" value="UniProtKB-UniRule"/>
</dbReference>
<evidence type="ECO:0000256" key="3">
    <source>
        <dbReference type="ARBA" id="ARBA00022679"/>
    </source>
</evidence>
<feature type="transmembrane region" description="Helical" evidence="7">
    <location>
        <begin position="100"/>
        <end position="125"/>
    </location>
</feature>
<feature type="transmembrane region" description="Helical" evidence="7">
    <location>
        <begin position="20"/>
        <end position="40"/>
    </location>
</feature>
<evidence type="ECO:0000256" key="4">
    <source>
        <dbReference type="ARBA" id="ARBA00022692"/>
    </source>
</evidence>
<evidence type="ECO:0000313" key="9">
    <source>
        <dbReference type="Proteomes" id="UP000256424"/>
    </source>
</evidence>
<keyword evidence="2 7" id="KW-1003">Cell membrane</keyword>
<feature type="transmembrane region" description="Helical" evidence="7">
    <location>
        <begin position="247"/>
        <end position="273"/>
    </location>
</feature>
<evidence type="ECO:0000256" key="2">
    <source>
        <dbReference type="ARBA" id="ARBA00022475"/>
    </source>
</evidence>
<keyword evidence="9" id="KW-1185">Reference proteome</keyword>
<dbReference type="EC" id="2.5.1.145" evidence="7"/>
<dbReference type="PANTHER" id="PTHR30589:SF0">
    <property type="entry name" value="PHOSPHATIDYLGLYCEROL--PROLIPOPROTEIN DIACYLGLYCERYL TRANSFERASE"/>
    <property type="match status" value="1"/>
</dbReference>